<keyword evidence="1" id="KW-0812">Transmembrane</keyword>
<keyword evidence="1" id="KW-1133">Transmembrane helix</keyword>
<proteinExistence type="predicted"/>
<evidence type="ECO:0000256" key="1">
    <source>
        <dbReference type="SAM" id="Phobius"/>
    </source>
</evidence>
<gene>
    <name evidence="2" type="ORF">CWI37_0974p0010</name>
</gene>
<reference evidence="2 3" key="1">
    <citation type="submission" date="2017-12" db="EMBL/GenBank/DDBJ databases">
        <authorList>
            <person name="Pombert J.-F."/>
            <person name="Haag K.L."/>
            <person name="Ebert D."/>
        </authorList>
    </citation>
    <scope>NUCLEOTIDE SEQUENCE [LARGE SCALE GENOMIC DNA]</scope>
    <source>
        <strain evidence="2">FI-OER-3-3</strain>
    </source>
</reference>
<protein>
    <submittedName>
        <fullName evidence="2">Uncharacterized protein</fullName>
    </submittedName>
</protein>
<feature type="transmembrane region" description="Helical" evidence="1">
    <location>
        <begin position="23"/>
        <end position="44"/>
    </location>
</feature>
<evidence type="ECO:0000313" key="3">
    <source>
        <dbReference type="Proteomes" id="UP000292362"/>
    </source>
</evidence>
<dbReference type="EMBL" id="PITJ01000974">
    <property type="protein sequence ID" value="TBU00539.1"/>
    <property type="molecule type" value="Genomic_DNA"/>
</dbReference>
<accession>A0A4Q9KZS6</accession>
<dbReference type="Proteomes" id="UP000292362">
    <property type="component" value="Unassembled WGS sequence"/>
</dbReference>
<comment type="caution">
    <text evidence="2">The sequence shown here is derived from an EMBL/GenBank/DDBJ whole genome shotgun (WGS) entry which is preliminary data.</text>
</comment>
<organism evidence="2 3">
    <name type="scientific">Hamiltosporidium tvaerminnensis</name>
    <dbReference type="NCBI Taxonomy" id="1176355"/>
    <lineage>
        <taxon>Eukaryota</taxon>
        <taxon>Fungi</taxon>
        <taxon>Fungi incertae sedis</taxon>
        <taxon>Microsporidia</taxon>
        <taxon>Dubosqiidae</taxon>
        <taxon>Hamiltosporidium</taxon>
    </lineage>
</organism>
<sequence>MQTYSKNNVVNSFIKNFLFQNKILMKVLLISFIFSKCIDIRLFYVDKTVEIGQSRTNSNTFDSIVASTTIFVKDENKCYEIPEFKDYIKSNHLAKTINNFAVQYNNKSEFTVGLFERNPEIKNFFFGKLPKKQLEVFVLFLKYGGFLLYETLSQNTFLDFLSLSKFFEIKNDKKFEYFLKELILYYNQKLNDEYFRNLTIDFRILQQGIDNWVIQKSFDILLHYLQTNFIFYRNNLSETFEGEILDKNTLFLNDEDNVDITLSPTLVYTWKTFYRSFSKQPFLNFLLKLINVNIVEVTDFQEVNIFEFGLLMDLIPQKADILYVHDTLTYRILGLLCVFSFTETIRILKIKDKTLDTASMYKLFGFKKLRNLIIEVEILSNSVLDLIFEVVKGMNLESLSITCEDFLNTSKNLTVEMPKKIPCYNFSIRKYFSIGDDAFKSMIVKSYGNVLTSISVEIANFSADEILNFFSVFPNLTGLCICNNETIKGNKDLLLPNFGKYKLKSLKLQKFVIGSELLNQILNASDIKFLSLVKCQIKVVPDLFQNPSSPNNSLETLDIFDSNFIPSFFYNNFVFRIKNLKRYNYSGTYMKFEMVRHNSQFDSEIFNSNTLLDISNNEISNLSNKDANNLEFNLIALYFRDCSFKRFILKDIELNLNEAFVFRSMRSIVNLTLNNVRYTEEAHSLSYILNHSTFSENLKSLCLINMDLYLNDVKSLNCLSSMENLTLNNIQKSQKGSCFTALKGLSFPKLGEINIIEDNDKDYLLYLKEEFPQEMLKFSKN</sequence>
<dbReference type="InterPro" id="IPR032675">
    <property type="entry name" value="LRR_dom_sf"/>
</dbReference>
<evidence type="ECO:0000313" key="2">
    <source>
        <dbReference type="EMBL" id="TBU00539.1"/>
    </source>
</evidence>
<dbReference type="AlphaFoldDB" id="A0A4Q9KZS6"/>
<keyword evidence="1" id="KW-0472">Membrane</keyword>
<dbReference type="Gene3D" id="3.80.10.10">
    <property type="entry name" value="Ribonuclease Inhibitor"/>
    <property type="match status" value="1"/>
</dbReference>
<dbReference type="VEuPathDB" id="MicrosporidiaDB:CWI37_0974p0010"/>
<name>A0A4Q9KZS6_9MICR</name>